<evidence type="ECO:0000313" key="10">
    <source>
        <dbReference type="Proteomes" id="UP001138989"/>
    </source>
</evidence>
<feature type="region of interest" description="Disordered" evidence="7">
    <location>
        <begin position="131"/>
        <end position="154"/>
    </location>
</feature>
<dbReference type="GO" id="GO:0003924">
    <property type="term" value="F:GTPase activity"/>
    <property type="evidence" value="ECO:0007669"/>
    <property type="project" value="InterPro"/>
</dbReference>
<evidence type="ECO:0000256" key="6">
    <source>
        <dbReference type="SAM" id="Coils"/>
    </source>
</evidence>
<sequence>MQGFDLALRGLLPHSATLDAEQFGSLQALIDGLQDNLKSVREEGRNLRIAVVGQMKAGKSSFLNAAIFERELLPKADTPMTAALTKIVYAPKARAEVVFYSADDWADIEQRASEYPRYYAEEERKLMEERQPAQASPFAKAFSTPPRQPTPEEVRHRIPEAIKSSVELVEKARQQRLDVQAYLGKTHPLEDIDGAANLADALQEYVASHGRFTAITKMSVLHVDDPRLEGLEIIDTPGFNDPVVSRGQITRSYLGQCDVIFQLSNVGQFLTSSDMSVLREQLPEAGIDDKAVFLIGSQRDLALRQDRGIAATASKLTERLPPEQRSGARAAAMMQLLDKKLTELANQTLDLQINQPGQDEKTRRILSAVKQTAPRFVSSWAWMIAKQFDNLSDDDRDQLDQLCTATGYSFAPDSLRQLSNIPALRDELLAQRQRKQQLLAGKEQALIAGVREGARERLQKMAEELASRSERIRSGNIGELEKTEQDMLKRMSGGKTRLEGVFDEQFVKASQQFALLKTEIRAQAQKYSKVEVLKETKSESYEVSKSRWYNPFSWGSSETRYRDVVTVYASAQDAIEQVEAFAIQTTQALQKAILDCVDLDGLRRKVGVAAMGLFDTGDAGFDAELMLAEVNKSLRRITIPDVSFGDKDYGRDIVKSFGSDRVSERQINGLKEAQRVAVAAIIADLESEVERKVKAIGDSLESTGKTFVEDMTCDIQRALTQLRADILNKEHTIQQIAAAHDAVQVELATVSEPSSVGL</sequence>
<accession>A0A9X1SS05</accession>
<feature type="domain" description="Dynamin N-terminal" evidence="8">
    <location>
        <begin position="49"/>
        <end position="282"/>
    </location>
</feature>
<evidence type="ECO:0000313" key="9">
    <source>
        <dbReference type="EMBL" id="MCD1610568.1"/>
    </source>
</evidence>
<keyword evidence="4" id="KW-0342">GTP-binding</keyword>
<evidence type="ECO:0000259" key="8">
    <source>
        <dbReference type="Pfam" id="PF00350"/>
    </source>
</evidence>
<dbReference type="GO" id="GO:0005525">
    <property type="term" value="F:GTP binding"/>
    <property type="evidence" value="ECO:0007669"/>
    <property type="project" value="UniProtKB-KW"/>
</dbReference>
<dbReference type="InterPro" id="IPR027417">
    <property type="entry name" value="P-loop_NTPase"/>
</dbReference>
<dbReference type="AlphaFoldDB" id="A0A9X1SS05"/>
<keyword evidence="3" id="KW-0378">Hydrolase</keyword>
<dbReference type="Gene3D" id="3.40.50.300">
    <property type="entry name" value="P-loop containing nucleotide triphosphate hydrolases"/>
    <property type="match status" value="1"/>
</dbReference>
<protein>
    <submittedName>
        <fullName evidence="9">Dynamin family protein</fullName>
    </submittedName>
</protein>
<keyword evidence="10" id="KW-1185">Reference proteome</keyword>
<dbReference type="PANTHER" id="PTHR10465">
    <property type="entry name" value="TRANSMEMBRANE GTPASE FZO1"/>
    <property type="match status" value="1"/>
</dbReference>
<feature type="coiled-coil region" evidence="6">
    <location>
        <begin position="23"/>
        <end position="50"/>
    </location>
</feature>
<evidence type="ECO:0000256" key="4">
    <source>
        <dbReference type="ARBA" id="ARBA00023134"/>
    </source>
</evidence>
<reference evidence="9" key="1">
    <citation type="submission" date="2021-08" db="EMBL/GenBank/DDBJ databases">
        <title>Isolation and characterization of neutrophilic mixotrophic iron-oxidizing bacteria from deep-sea hydrothermal vents.</title>
        <authorList>
            <person name="He Y."/>
        </authorList>
    </citation>
    <scope>NUCLEOTIDE SEQUENCE</scope>
    <source>
        <strain evidence="9">IOP_13</strain>
    </source>
</reference>
<evidence type="ECO:0000256" key="1">
    <source>
        <dbReference type="ARBA" id="ARBA00004370"/>
    </source>
</evidence>
<comment type="caution">
    <text evidence="9">The sequence shown here is derived from an EMBL/GenBank/DDBJ whole genome shotgun (WGS) entry which is preliminary data.</text>
</comment>
<dbReference type="Pfam" id="PF00350">
    <property type="entry name" value="Dynamin_N"/>
    <property type="match status" value="1"/>
</dbReference>
<comment type="subcellular location">
    <subcellularLocation>
        <location evidence="1">Membrane</location>
    </subcellularLocation>
</comment>
<evidence type="ECO:0000256" key="2">
    <source>
        <dbReference type="ARBA" id="ARBA00022741"/>
    </source>
</evidence>
<feature type="coiled-coil region" evidence="6">
    <location>
        <begin position="425"/>
        <end position="471"/>
    </location>
</feature>
<dbReference type="SUPFAM" id="SSF52540">
    <property type="entry name" value="P-loop containing nucleoside triphosphate hydrolases"/>
    <property type="match status" value="1"/>
</dbReference>
<evidence type="ECO:0000256" key="3">
    <source>
        <dbReference type="ARBA" id="ARBA00022801"/>
    </source>
</evidence>
<dbReference type="GO" id="GO:0016020">
    <property type="term" value="C:membrane"/>
    <property type="evidence" value="ECO:0007669"/>
    <property type="project" value="UniProtKB-SubCell"/>
</dbReference>
<dbReference type="InterPro" id="IPR027094">
    <property type="entry name" value="Mitofusin_fam"/>
</dbReference>
<keyword evidence="2" id="KW-0547">Nucleotide-binding</keyword>
<evidence type="ECO:0000256" key="5">
    <source>
        <dbReference type="ARBA" id="ARBA00023136"/>
    </source>
</evidence>
<keyword evidence="5" id="KW-0472">Membrane</keyword>
<keyword evidence="6" id="KW-0175">Coiled coil</keyword>
<dbReference type="EMBL" id="JAINWF010000023">
    <property type="protein sequence ID" value="MCD1610568.1"/>
    <property type="molecule type" value="Genomic_DNA"/>
</dbReference>
<proteinExistence type="predicted"/>
<organism evidence="9 10">
    <name type="scientific">Stutzerimonas kunmingensis</name>
    <dbReference type="NCBI Taxonomy" id="1211807"/>
    <lineage>
        <taxon>Bacteria</taxon>
        <taxon>Pseudomonadati</taxon>
        <taxon>Pseudomonadota</taxon>
        <taxon>Gammaproteobacteria</taxon>
        <taxon>Pseudomonadales</taxon>
        <taxon>Pseudomonadaceae</taxon>
        <taxon>Stutzerimonas</taxon>
    </lineage>
</organism>
<dbReference type="InterPro" id="IPR045063">
    <property type="entry name" value="Dynamin_N"/>
</dbReference>
<name>A0A9X1SS05_9GAMM</name>
<evidence type="ECO:0000256" key="7">
    <source>
        <dbReference type="SAM" id="MobiDB-lite"/>
    </source>
</evidence>
<gene>
    <name evidence="9" type="ORF">K7H17_22245</name>
</gene>
<dbReference type="PANTHER" id="PTHR10465:SF0">
    <property type="entry name" value="SARCALUMENIN"/>
    <property type="match status" value="1"/>
</dbReference>
<dbReference type="Proteomes" id="UP001138989">
    <property type="component" value="Unassembled WGS sequence"/>
</dbReference>